<sequence length="68" mass="7410">MGKGSREQSVSLGLLVSQLSKEPAWRRKVISSVPLSPDGSQAQQQHQLLLPQTPHLYSLLGDGFGKEI</sequence>
<organism evidence="1 2">
    <name type="scientific">Prunus armeniaca</name>
    <name type="common">Apricot</name>
    <name type="synonym">Armeniaca vulgaris</name>
    <dbReference type="NCBI Taxonomy" id="36596"/>
    <lineage>
        <taxon>Eukaryota</taxon>
        <taxon>Viridiplantae</taxon>
        <taxon>Streptophyta</taxon>
        <taxon>Embryophyta</taxon>
        <taxon>Tracheophyta</taxon>
        <taxon>Spermatophyta</taxon>
        <taxon>Magnoliopsida</taxon>
        <taxon>eudicotyledons</taxon>
        <taxon>Gunneridae</taxon>
        <taxon>Pentapetalae</taxon>
        <taxon>rosids</taxon>
        <taxon>fabids</taxon>
        <taxon>Rosales</taxon>
        <taxon>Rosaceae</taxon>
        <taxon>Amygdaloideae</taxon>
        <taxon>Amygdaleae</taxon>
        <taxon>Prunus</taxon>
    </lineage>
</organism>
<accession>A0A6J5V034</accession>
<dbReference type="AlphaFoldDB" id="A0A6J5V034"/>
<evidence type="ECO:0000313" key="2">
    <source>
        <dbReference type="Proteomes" id="UP000507222"/>
    </source>
</evidence>
<reference evidence="1 2" key="1">
    <citation type="submission" date="2020-05" db="EMBL/GenBank/DDBJ databases">
        <authorList>
            <person name="Campoy J."/>
            <person name="Schneeberger K."/>
            <person name="Spophaly S."/>
        </authorList>
    </citation>
    <scope>NUCLEOTIDE SEQUENCE [LARGE SCALE GENOMIC DNA]</scope>
    <source>
        <strain evidence="1">PruArmRojPasFocal</strain>
    </source>
</reference>
<dbReference type="EMBL" id="CAEKDK010000005">
    <property type="protein sequence ID" value="CAB4279418.1"/>
    <property type="molecule type" value="Genomic_DNA"/>
</dbReference>
<evidence type="ECO:0000313" key="1">
    <source>
        <dbReference type="EMBL" id="CAB4279418.1"/>
    </source>
</evidence>
<name>A0A6J5V034_PRUAR</name>
<protein>
    <submittedName>
        <fullName evidence="1">Uncharacterized protein</fullName>
    </submittedName>
</protein>
<gene>
    <name evidence="1" type="ORF">CURHAP_LOCUS31673</name>
</gene>
<proteinExistence type="predicted"/>
<dbReference type="Proteomes" id="UP000507222">
    <property type="component" value="Unassembled WGS sequence"/>
</dbReference>